<dbReference type="AlphaFoldDB" id="A0A7J6X389"/>
<dbReference type="Pfam" id="PF05056">
    <property type="entry name" value="DUF674"/>
    <property type="match status" value="1"/>
</dbReference>
<dbReference type="PANTHER" id="PTHR33103">
    <property type="entry name" value="OS01G0153900 PROTEIN"/>
    <property type="match status" value="1"/>
</dbReference>
<name>A0A7J6X389_THATH</name>
<keyword evidence="2" id="KW-1185">Reference proteome</keyword>
<protein>
    <submittedName>
        <fullName evidence="1">Duf674 family protein</fullName>
    </submittedName>
</protein>
<dbReference type="InterPro" id="IPR007750">
    <property type="entry name" value="DUF674"/>
</dbReference>
<proteinExistence type="predicted"/>
<dbReference type="EMBL" id="JABWDY010007589">
    <property type="protein sequence ID" value="KAF5202812.1"/>
    <property type="molecule type" value="Genomic_DNA"/>
</dbReference>
<sequence length="457" mass="51407">MAEKKMINIRLLVDKEKNKVVFAESDKDFVEILFSFLTLPIGTVVRLANNETNLGIDALYKSVEALDMQCLQTEACKKMLLRPRSEADHKNKSLALNYLGSADLLDYYICPKWTCTSETHCLYSMFESATCLCGQKMNRRFVLGKNITDDNRLNGTYIVNGSGKFMISDDLEVTRLSTDTTFQILSRFGIKDGSALEEIKVSVGTVEVLDLLKRSMLSKKPMTDVFLMKQKGIHAKTIKTEKADKKIKSESDNKPVNLNLLIQKSQNKVIYAVVEADFVDFLLSFLTFPLGSVVELLGEFSQGSICNLYESIEKLSNIKPEIMRSTDNLLRPKIACQHGCKNQLLPIEEEKKAVTMCESCFYAGLGGNCIHGFYLRKAYLCLINPKVLAAVKETGGRFMKESIVFMVTDELIVEPFSQISSISFLNKQCVPFNDLEERSVSVGKQEVSAHSYYTLIC</sequence>
<accession>A0A7J6X389</accession>
<evidence type="ECO:0000313" key="2">
    <source>
        <dbReference type="Proteomes" id="UP000554482"/>
    </source>
</evidence>
<gene>
    <name evidence="1" type="ORF">FRX31_007601</name>
</gene>
<evidence type="ECO:0000313" key="1">
    <source>
        <dbReference type="EMBL" id="KAF5202812.1"/>
    </source>
</evidence>
<dbReference type="Proteomes" id="UP000554482">
    <property type="component" value="Unassembled WGS sequence"/>
</dbReference>
<dbReference type="PANTHER" id="PTHR33103:SF27">
    <property type="entry name" value="OS04G0594700 PROTEIN"/>
    <property type="match status" value="1"/>
</dbReference>
<organism evidence="1 2">
    <name type="scientific">Thalictrum thalictroides</name>
    <name type="common">Rue-anemone</name>
    <name type="synonym">Anemone thalictroides</name>
    <dbReference type="NCBI Taxonomy" id="46969"/>
    <lineage>
        <taxon>Eukaryota</taxon>
        <taxon>Viridiplantae</taxon>
        <taxon>Streptophyta</taxon>
        <taxon>Embryophyta</taxon>
        <taxon>Tracheophyta</taxon>
        <taxon>Spermatophyta</taxon>
        <taxon>Magnoliopsida</taxon>
        <taxon>Ranunculales</taxon>
        <taxon>Ranunculaceae</taxon>
        <taxon>Thalictroideae</taxon>
        <taxon>Thalictrum</taxon>
    </lineage>
</organism>
<comment type="caution">
    <text evidence="1">The sequence shown here is derived from an EMBL/GenBank/DDBJ whole genome shotgun (WGS) entry which is preliminary data.</text>
</comment>
<reference evidence="1 2" key="1">
    <citation type="submission" date="2020-06" db="EMBL/GenBank/DDBJ databases">
        <title>Transcriptomic and genomic resources for Thalictrum thalictroides and T. hernandezii: Facilitating candidate gene discovery in an emerging model plant lineage.</title>
        <authorList>
            <person name="Arias T."/>
            <person name="Riano-Pachon D.M."/>
            <person name="Di Stilio V.S."/>
        </authorList>
    </citation>
    <scope>NUCLEOTIDE SEQUENCE [LARGE SCALE GENOMIC DNA]</scope>
    <source>
        <strain evidence="2">cv. WT478/WT964</strain>
        <tissue evidence="1">Leaves</tissue>
    </source>
</reference>
<dbReference type="OrthoDB" id="1277335at2759"/>